<dbReference type="RefSeq" id="XP_008478829.1">
    <property type="nucleotide sequence ID" value="XM_008480607.2"/>
</dbReference>
<gene>
    <name evidence="2" type="primary">LOC103515671</name>
</gene>
<proteinExistence type="predicted"/>
<evidence type="ECO:0000313" key="2">
    <source>
        <dbReference type="RefSeq" id="XP_008478829.1"/>
    </source>
</evidence>
<dbReference type="AlphaFoldDB" id="A0A1S3DDJ1"/>
<name>A0A1S3DDJ1_DIACI</name>
<dbReference type="Proteomes" id="UP000079169">
    <property type="component" value="Unplaced"/>
</dbReference>
<dbReference type="KEGG" id="dci:103515671"/>
<protein>
    <submittedName>
        <fullName evidence="2">NudC domain-containing protein 1-like</fullName>
    </submittedName>
</protein>
<organism evidence="1 2">
    <name type="scientific">Diaphorina citri</name>
    <name type="common">Asian citrus psyllid</name>
    <dbReference type="NCBI Taxonomy" id="121845"/>
    <lineage>
        <taxon>Eukaryota</taxon>
        <taxon>Metazoa</taxon>
        <taxon>Ecdysozoa</taxon>
        <taxon>Arthropoda</taxon>
        <taxon>Hexapoda</taxon>
        <taxon>Insecta</taxon>
        <taxon>Pterygota</taxon>
        <taxon>Neoptera</taxon>
        <taxon>Paraneoptera</taxon>
        <taxon>Hemiptera</taxon>
        <taxon>Sternorrhyncha</taxon>
        <taxon>Psylloidea</taxon>
        <taxon>Psyllidae</taxon>
        <taxon>Diaphorininae</taxon>
        <taxon>Diaphorina</taxon>
    </lineage>
</organism>
<reference evidence="2" key="1">
    <citation type="submission" date="2025-08" db="UniProtKB">
        <authorList>
            <consortium name="RefSeq"/>
        </authorList>
    </citation>
    <scope>IDENTIFICATION</scope>
</reference>
<accession>A0A1S3DDJ1</accession>
<dbReference type="PaxDb" id="121845-A0A1S3DDJ1"/>
<evidence type="ECO:0000313" key="1">
    <source>
        <dbReference type="Proteomes" id="UP000079169"/>
    </source>
</evidence>
<dbReference type="GeneID" id="103515671"/>
<keyword evidence="1" id="KW-1185">Reference proteome</keyword>
<sequence>MIVLDLKINSDLLNPNFNGYKLSLDPIGVHKIPLPAGVDQTFPSEDQYSFLYHKLFSLPFRQLCRLLGAEFVGWVSPRFTVNLFWR</sequence>